<evidence type="ECO:0000256" key="1">
    <source>
        <dbReference type="SAM" id="MobiDB-lite"/>
    </source>
</evidence>
<evidence type="ECO:0000313" key="3">
    <source>
        <dbReference type="EMBL" id="TQF12746.1"/>
    </source>
</evidence>
<name>A0A540WUS7_9BACT</name>
<dbReference type="SUPFAM" id="SSF53448">
    <property type="entry name" value="Nucleotide-diphospho-sugar transferases"/>
    <property type="match status" value="1"/>
</dbReference>
<feature type="domain" description="MobA-like NTP transferase" evidence="2">
    <location>
        <begin position="113"/>
        <end position="233"/>
    </location>
</feature>
<dbReference type="InterPro" id="IPR029044">
    <property type="entry name" value="Nucleotide-diphossugar_trans"/>
</dbReference>
<dbReference type="AlphaFoldDB" id="A0A540WUS7"/>
<sequence length="352" mass="38124">MRSPCPRATRSCTSTSSGASKPRCRPRCAARCSSTRPCTTAACSPTGPASTRAACPPSSPPPCVSSTSSMTSTRRRRPPVRSRARTPRASVWPERLSGKVPALMRPLHVLLPMAGLGSRFADAGFTTPKPLIPVDGIPMVLKALSSLSDWGLDVVHTAVVRRPHEEQFQLATLLREAIPGLDVVILEEMTRGAVETALAASGRMTGERGLLVMDCDLWFDSPAYRELVRGALSGEDPTLTGGLLTFPSQLPRYSYAKSEAGQVVRTAEKVVISDAAIMGAYFFATERHFLTAGRHLMERPITEGMREYYLSLLYNLLLEAGGTVRSARVSRYASFGTPEELRQYEAQGPTVP</sequence>
<keyword evidence="4" id="KW-1185">Reference proteome</keyword>
<dbReference type="Pfam" id="PF12804">
    <property type="entry name" value="NTP_transf_3"/>
    <property type="match status" value="1"/>
</dbReference>
<comment type="caution">
    <text evidence="3">The sequence shown here is derived from an EMBL/GenBank/DDBJ whole genome shotgun (WGS) entry which is preliminary data.</text>
</comment>
<reference evidence="3 4" key="1">
    <citation type="submission" date="2019-06" db="EMBL/GenBank/DDBJ databases">
        <authorList>
            <person name="Livingstone P."/>
            <person name="Whitworth D."/>
        </authorList>
    </citation>
    <scope>NUCLEOTIDE SEQUENCE [LARGE SCALE GENOMIC DNA]</scope>
    <source>
        <strain evidence="3 4">AM401</strain>
    </source>
</reference>
<dbReference type="GO" id="GO:0016779">
    <property type="term" value="F:nucleotidyltransferase activity"/>
    <property type="evidence" value="ECO:0007669"/>
    <property type="project" value="UniProtKB-ARBA"/>
</dbReference>
<dbReference type="Gene3D" id="3.90.550.10">
    <property type="entry name" value="Spore Coat Polysaccharide Biosynthesis Protein SpsA, Chain A"/>
    <property type="match status" value="1"/>
</dbReference>
<protein>
    <recommendedName>
        <fullName evidence="2">MobA-like NTP transferase domain-containing protein</fullName>
    </recommendedName>
</protein>
<evidence type="ECO:0000313" key="4">
    <source>
        <dbReference type="Proteomes" id="UP000315369"/>
    </source>
</evidence>
<accession>A0A540WUS7</accession>
<gene>
    <name evidence="3" type="ORF">FJV41_27370</name>
</gene>
<feature type="region of interest" description="Disordered" evidence="1">
    <location>
        <begin position="1"/>
        <end position="91"/>
    </location>
</feature>
<evidence type="ECO:0000259" key="2">
    <source>
        <dbReference type="Pfam" id="PF12804"/>
    </source>
</evidence>
<proteinExistence type="predicted"/>
<feature type="compositionally biased region" description="Basic residues" evidence="1">
    <location>
        <begin position="73"/>
        <end position="86"/>
    </location>
</feature>
<organism evidence="3 4">
    <name type="scientific">Myxococcus llanfairpwllgwyngyllgogerychwyrndrobwllllantysiliogogogochensis</name>
    <dbReference type="NCBI Taxonomy" id="2590453"/>
    <lineage>
        <taxon>Bacteria</taxon>
        <taxon>Pseudomonadati</taxon>
        <taxon>Myxococcota</taxon>
        <taxon>Myxococcia</taxon>
        <taxon>Myxococcales</taxon>
        <taxon>Cystobacterineae</taxon>
        <taxon>Myxococcaceae</taxon>
        <taxon>Myxococcus</taxon>
    </lineage>
</organism>
<dbReference type="OrthoDB" id="9788272at2"/>
<dbReference type="InterPro" id="IPR025877">
    <property type="entry name" value="MobA-like_NTP_Trfase"/>
</dbReference>
<dbReference type="EMBL" id="VIFM01000126">
    <property type="protein sequence ID" value="TQF12746.1"/>
    <property type="molecule type" value="Genomic_DNA"/>
</dbReference>
<dbReference type="Proteomes" id="UP000315369">
    <property type="component" value="Unassembled WGS sequence"/>
</dbReference>